<dbReference type="Proteomes" id="UP001432027">
    <property type="component" value="Unassembled WGS sequence"/>
</dbReference>
<evidence type="ECO:0000313" key="2">
    <source>
        <dbReference type="EMBL" id="GMT05323.1"/>
    </source>
</evidence>
<evidence type="ECO:0000256" key="1">
    <source>
        <dbReference type="SAM" id="Phobius"/>
    </source>
</evidence>
<sequence length="81" mass="9311">SSPMTSRRPASRHSFVKLNQLRGWIRGPDLRRSYLSLFLIELTISLVGVVVTLASALAFGTRLQMKRKYEMERESEWAKDA</sequence>
<name>A0AAV5UG23_9BILA</name>
<dbReference type="EMBL" id="BTSX01000006">
    <property type="protein sequence ID" value="GMT05323.1"/>
    <property type="molecule type" value="Genomic_DNA"/>
</dbReference>
<keyword evidence="1" id="KW-0812">Transmembrane</keyword>
<proteinExistence type="predicted"/>
<keyword evidence="1" id="KW-0472">Membrane</keyword>
<dbReference type="AlphaFoldDB" id="A0AAV5UG23"/>
<reference evidence="2" key="1">
    <citation type="submission" date="2023-10" db="EMBL/GenBank/DDBJ databases">
        <title>Genome assembly of Pristionchus species.</title>
        <authorList>
            <person name="Yoshida K."/>
            <person name="Sommer R.J."/>
        </authorList>
    </citation>
    <scope>NUCLEOTIDE SEQUENCE</scope>
    <source>
        <strain evidence="2">RS0144</strain>
    </source>
</reference>
<keyword evidence="1" id="KW-1133">Transmembrane helix</keyword>
<feature type="non-terminal residue" evidence="2">
    <location>
        <position position="1"/>
    </location>
</feature>
<accession>A0AAV5UG23</accession>
<protein>
    <submittedName>
        <fullName evidence="2">Uncharacterized protein</fullName>
    </submittedName>
</protein>
<keyword evidence="3" id="KW-1185">Reference proteome</keyword>
<feature type="transmembrane region" description="Helical" evidence="1">
    <location>
        <begin position="34"/>
        <end position="59"/>
    </location>
</feature>
<comment type="caution">
    <text evidence="2">The sequence shown here is derived from an EMBL/GenBank/DDBJ whole genome shotgun (WGS) entry which is preliminary data.</text>
</comment>
<organism evidence="2 3">
    <name type="scientific">Pristionchus entomophagus</name>
    <dbReference type="NCBI Taxonomy" id="358040"/>
    <lineage>
        <taxon>Eukaryota</taxon>
        <taxon>Metazoa</taxon>
        <taxon>Ecdysozoa</taxon>
        <taxon>Nematoda</taxon>
        <taxon>Chromadorea</taxon>
        <taxon>Rhabditida</taxon>
        <taxon>Rhabditina</taxon>
        <taxon>Diplogasteromorpha</taxon>
        <taxon>Diplogasteroidea</taxon>
        <taxon>Neodiplogasteridae</taxon>
        <taxon>Pristionchus</taxon>
    </lineage>
</organism>
<feature type="non-terminal residue" evidence="2">
    <location>
        <position position="81"/>
    </location>
</feature>
<evidence type="ECO:0000313" key="3">
    <source>
        <dbReference type="Proteomes" id="UP001432027"/>
    </source>
</evidence>
<gene>
    <name evidence="2" type="ORF">PENTCL1PPCAC_27497</name>
</gene>